<protein>
    <submittedName>
        <fullName evidence="2">Uncharacterized protein</fullName>
    </submittedName>
</protein>
<dbReference type="EMBL" id="FQZX01000002">
    <property type="protein sequence ID" value="SHK16644.1"/>
    <property type="molecule type" value="Genomic_DNA"/>
</dbReference>
<dbReference type="STRING" id="228958.SAMN04488007_2228"/>
<feature type="transmembrane region" description="Helical" evidence="1">
    <location>
        <begin position="77"/>
        <end position="100"/>
    </location>
</feature>
<keyword evidence="1" id="KW-0812">Transmembrane</keyword>
<name>A0A1M6Q8N1_9FLAO</name>
<gene>
    <name evidence="2" type="ORF">SAMN04488007_2228</name>
</gene>
<evidence type="ECO:0000313" key="3">
    <source>
        <dbReference type="Proteomes" id="UP000184314"/>
    </source>
</evidence>
<organism evidence="2 3">
    <name type="scientific">Maribacter aquivivus</name>
    <dbReference type="NCBI Taxonomy" id="228958"/>
    <lineage>
        <taxon>Bacteria</taxon>
        <taxon>Pseudomonadati</taxon>
        <taxon>Bacteroidota</taxon>
        <taxon>Flavobacteriia</taxon>
        <taxon>Flavobacteriales</taxon>
        <taxon>Flavobacteriaceae</taxon>
        <taxon>Maribacter</taxon>
    </lineage>
</organism>
<dbReference type="RefSeq" id="WP_073244140.1">
    <property type="nucleotide sequence ID" value="NZ_CANLFZ010000013.1"/>
</dbReference>
<keyword evidence="1" id="KW-1133">Transmembrane helix</keyword>
<sequence length="161" mass="19119">MNSIKGLFTWKRTLIVSIVVLFLLNIFSFYGLYTNKFYFFKVENYIFPILSVIHLVFLYVLWFKISEKELSDPPMRTLEYVLYAISLVYIYKMVETIIVLSSYSDFENHLIPGTFLPLGYLMIALYAVLLLVTFLAVLYRKEMVGTYIFDDMNQHVDHWNN</sequence>
<dbReference type="AlphaFoldDB" id="A0A1M6Q8N1"/>
<dbReference type="Proteomes" id="UP000184314">
    <property type="component" value="Unassembled WGS sequence"/>
</dbReference>
<feature type="transmembrane region" description="Helical" evidence="1">
    <location>
        <begin position="12"/>
        <end position="33"/>
    </location>
</feature>
<proteinExistence type="predicted"/>
<reference evidence="3" key="1">
    <citation type="submission" date="2016-11" db="EMBL/GenBank/DDBJ databases">
        <authorList>
            <person name="Varghese N."/>
            <person name="Submissions S."/>
        </authorList>
    </citation>
    <scope>NUCLEOTIDE SEQUENCE [LARGE SCALE GENOMIC DNA]</scope>
    <source>
        <strain evidence="3">DSM 16478</strain>
    </source>
</reference>
<evidence type="ECO:0000313" key="2">
    <source>
        <dbReference type="EMBL" id="SHK16644.1"/>
    </source>
</evidence>
<accession>A0A1M6Q8N1</accession>
<feature type="transmembrane region" description="Helical" evidence="1">
    <location>
        <begin position="45"/>
        <end position="65"/>
    </location>
</feature>
<keyword evidence="1" id="KW-0472">Membrane</keyword>
<evidence type="ECO:0000256" key="1">
    <source>
        <dbReference type="SAM" id="Phobius"/>
    </source>
</evidence>
<dbReference type="OrthoDB" id="1436004at2"/>
<feature type="transmembrane region" description="Helical" evidence="1">
    <location>
        <begin position="120"/>
        <end position="139"/>
    </location>
</feature>
<keyword evidence="3" id="KW-1185">Reference proteome</keyword>